<comment type="caution">
    <text evidence="1">The sequence shown here is derived from an EMBL/GenBank/DDBJ whole genome shotgun (WGS) entry which is preliminary data.</text>
</comment>
<dbReference type="AlphaFoldDB" id="A0A839IX55"/>
<accession>A0A839IX55</accession>
<dbReference type="InterPro" id="IPR009241">
    <property type="entry name" value="HigB-like"/>
</dbReference>
<dbReference type="Proteomes" id="UP000565262">
    <property type="component" value="Unassembled WGS sequence"/>
</dbReference>
<dbReference type="InterPro" id="IPR014056">
    <property type="entry name" value="TypeIITA-like_toxin_pred"/>
</dbReference>
<dbReference type="NCBIfam" id="TIGR02683">
    <property type="entry name" value="upstrm_HI1419"/>
    <property type="match status" value="1"/>
</dbReference>
<name>A0A839IX55_9GAMM</name>
<evidence type="ECO:0000313" key="1">
    <source>
        <dbReference type="EMBL" id="MBB1489372.1"/>
    </source>
</evidence>
<dbReference type="EMBL" id="JACJFM010000052">
    <property type="protein sequence ID" value="MBB1489372.1"/>
    <property type="molecule type" value="Genomic_DNA"/>
</dbReference>
<dbReference type="PANTHER" id="PTHR41791">
    <property type="entry name" value="SSL7039 PROTEIN"/>
    <property type="match status" value="1"/>
</dbReference>
<keyword evidence="2" id="KW-1185">Reference proteome</keyword>
<dbReference type="PIRSF" id="PIRSF028744">
    <property type="entry name" value="Addict_mod_HI1419"/>
    <property type="match status" value="1"/>
</dbReference>
<protein>
    <submittedName>
        <fullName evidence="1">Type II toxin-antitoxin system RelE/ParE family toxin</fullName>
    </submittedName>
</protein>
<evidence type="ECO:0000313" key="2">
    <source>
        <dbReference type="Proteomes" id="UP000565262"/>
    </source>
</evidence>
<organism evidence="1 2">
    <name type="scientific">Oceanospirillum sediminis</name>
    <dbReference type="NCBI Taxonomy" id="2760088"/>
    <lineage>
        <taxon>Bacteria</taxon>
        <taxon>Pseudomonadati</taxon>
        <taxon>Pseudomonadota</taxon>
        <taxon>Gammaproteobacteria</taxon>
        <taxon>Oceanospirillales</taxon>
        <taxon>Oceanospirillaceae</taxon>
        <taxon>Oceanospirillum</taxon>
    </lineage>
</organism>
<dbReference type="RefSeq" id="WP_182811492.1">
    <property type="nucleotide sequence ID" value="NZ_JACJFM010000052.1"/>
</dbReference>
<proteinExistence type="predicted"/>
<dbReference type="PANTHER" id="PTHR41791:SF1">
    <property type="entry name" value="SSL7039 PROTEIN"/>
    <property type="match status" value="1"/>
</dbReference>
<dbReference type="Pfam" id="PF05973">
    <property type="entry name" value="Gp49"/>
    <property type="match status" value="1"/>
</dbReference>
<reference evidence="1 2" key="1">
    <citation type="submission" date="2020-08" db="EMBL/GenBank/DDBJ databases">
        <title>Oceanospirillum sp. nov. isolated from marine sediment.</title>
        <authorList>
            <person name="Ji X."/>
        </authorList>
    </citation>
    <scope>NUCLEOTIDE SEQUENCE [LARGE SCALE GENOMIC DNA]</scope>
    <source>
        <strain evidence="1 2">D5</strain>
    </source>
</reference>
<gene>
    <name evidence="1" type="ORF">H4O21_22435</name>
</gene>
<sequence>MNTLLRTDVFDQWLMGLKNLGARARIVRRIEQAQQGNFGDCKPVGDGVHEMRIHTGPGYRVYYTQRGQVIYLLLCGGDKSTQVKDIKQAKKLAKEIKE</sequence>